<dbReference type="InterPro" id="IPR029787">
    <property type="entry name" value="Nucleotide_cyclase"/>
</dbReference>
<gene>
    <name evidence="2" type="ORF">CSO01_35150</name>
</gene>
<dbReference type="Pfam" id="PF00990">
    <property type="entry name" value="GGDEF"/>
    <property type="match status" value="1"/>
</dbReference>
<dbReference type="SMART" id="SM00065">
    <property type="entry name" value="GAF"/>
    <property type="match status" value="1"/>
</dbReference>
<dbReference type="Gene3D" id="3.30.450.40">
    <property type="match status" value="1"/>
</dbReference>
<proteinExistence type="predicted"/>
<accession>A0A512PHX4</accession>
<dbReference type="InterPro" id="IPR050469">
    <property type="entry name" value="Diguanylate_Cyclase"/>
</dbReference>
<dbReference type="SMART" id="SM00267">
    <property type="entry name" value="GGDEF"/>
    <property type="match status" value="1"/>
</dbReference>
<dbReference type="OrthoDB" id="23692at2"/>
<dbReference type="InterPro" id="IPR029016">
    <property type="entry name" value="GAF-like_dom_sf"/>
</dbReference>
<dbReference type="Gene3D" id="3.30.70.270">
    <property type="match status" value="1"/>
</dbReference>
<dbReference type="GO" id="GO:1902201">
    <property type="term" value="P:negative regulation of bacterial-type flagellum-dependent cell motility"/>
    <property type="evidence" value="ECO:0007669"/>
    <property type="project" value="TreeGrafter"/>
</dbReference>
<dbReference type="InterPro" id="IPR000160">
    <property type="entry name" value="GGDEF_dom"/>
</dbReference>
<dbReference type="CDD" id="cd01949">
    <property type="entry name" value="GGDEF"/>
    <property type="match status" value="1"/>
</dbReference>
<reference evidence="2 3" key="1">
    <citation type="submission" date="2019-07" db="EMBL/GenBank/DDBJ databases">
        <title>Whole genome shotgun sequence of Cellulomonas soli NBRC 109434.</title>
        <authorList>
            <person name="Hosoyama A."/>
            <person name="Uohara A."/>
            <person name="Ohji S."/>
            <person name="Ichikawa N."/>
        </authorList>
    </citation>
    <scope>NUCLEOTIDE SEQUENCE [LARGE SCALE GENOMIC DNA]</scope>
    <source>
        <strain evidence="2 3">NBRC 109434</strain>
    </source>
</reference>
<dbReference type="EMBL" id="BKAL01000016">
    <property type="protein sequence ID" value="GEP70800.1"/>
    <property type="molecule type" value="Genomic_DNA"/>
</dbReference>
<evidence type="ECO:0000259" key="1">
    <source>
        <dbReference type="PROSITE" id="PS50887"/>
    </source>
</evidence>
<name>A0A512PHX4_9CELL</name>
<sequence length="476" mass="49598">MSTTGPDDSPEDDVPAARPLGASAFALLAHRLDECRTLEDVVEVAVVQSVALLPAARASIGRIEQDTCRTLATEPEATDARSLWLTRRSLRADERPAMRRLLRHRESWTAHVAHPDGTPARRDDPSLGDPVEVATLRDLGLTSSLGTPLVVNGTVWGQLSALRGPDLPPFDEEDVARAEVAAALVSGAIARVDLGEQIRHLVADDPLTGLANRRIADDAADAALESGFETCIVMCDVDGLKRVNDELGHDVGDDLLRSVADVIRRVADALPGTTAARIGGDEFSLVTVKHTRADVAETMHAIVSAFPLPHGAAISYGISSTAVTGAVSARHLFRRADAAQYRAKRARARARANLAPAGADPAVTAERVLVSGANAIAAAQPSAVPRLCALAAVATQTLGGSAWAVLMRRPDAAFDDQASAVARGGSPTEPGQDSAVLTVAHERWVLEVGASSTAAQGEVVTTALQALAAVAVIGAS</sequence>
<dbReference type="RefSeq" id="WP_146954572.1">
    <property type="nucleotide sequence ID" value="NZ_BAABBJ010000010.1"/>
</dbReference>
<dbReference type="PROSITE" id="PS50887">
    <property type="entry name" value="GGDEF"/>
    <property type="match status" value="1"/>
</dbReference>
<dbReference type="InterPro" id="IPR043128">
    <property type="entry name" value="Rev_trsase/Diguanyl_cyclase"/>
</dbReference>
<organism evidence="2 3">
    <name type="scientific">Cellulomonas soli</name>
    <dbReference type="NCBI Taxonomy" id="931535"/>
    <lineage>
        <taxon>Bacteria</taxon>
        <taxon>Bacillati</taxon>
        <taxon>Actinomycetota</taxon>
        <taxon>Actinomycetes</taxon>
        <taxon>Micrococcales</taxon>
        <taxon>Cellulomonadaceae</taxon>
        <taxon>Cellulomonas</taxon>
    </lineage>
</organism>
<evidence type="ECO:0000313" key="2">
    <source>
        <dbReference type="EMBL" id="GEP70800.1"/>
    </source>
</evidence>
<dbReference type="SUPFAM" id="SSF55781">
    <property type="entry name" value="GAF domain-like"/>
    <property type="match status" value="1"/>
</dbReference>
<dbReference type="NCBIfam" id="TIGR00254">
    <property type="entry name" value="GGDEF"/>
    <property type="match status" value="1"/>
</dbReference>
<keyword evidence="3" id="KW-1185">Reference proteome</keyword>
<evidence type="ECO:0000313" key="3">
    <source>
        <dbReference type="Proteomes" id="UP000321798"/>
    </source>
</evidence>
<dbReference type="Pfam" id="PF01590">
    <property type="entry name" value="GAF"/>
    <property type="match status" value="1"/>
</dbReference>
<dbReference type="GO" id="GO:0052621">
    <property type="term" value="F:diguanylate cyclase activity"/>
    <property type="evidence" value="ECO:0007669"/>
    <property type="project" value="TreeGrafter"/>
</dbReference>
<dbReference type="InterPro" id="IPR003018">
    <property type="entry name" value="GAF"/>
</dbReference>
<comment type="caution">
    <text evidence="2">The sequence shown here is derived from an EMBL/GenBank/DDBJ whole genome shotgun (WGS) entry which is preliminary data.</text>
</comment>
<feature type="domain" description="GGDEF" evidence="1">
    <location>
        <begin position="228"/>
        <end position="357"/>
    </location>
</feature>
<dbReference type="PANTHER" id="PTHR45138:SF24">
    <property type="entry name" value="DIGUANYLATE CYCLASE DGCC-RELATED"/>
    <property type="match status" value="1"/>
</dbReference>
<dbReference type="Proteomes" id="UP000321798">
    <property type="component" value="Unassembled WGS sequence"/>
</dbReference>
<protein>
    <recommendedName>
        <fullName evidence="1">GGDEF domain-containing protein</fullName>
    </recommendedName>
</protein>
<dbReference type="SUPFAM" id="SSF55073">
    <property type="entry name" value="Nucleotide cyclase"/>
    <property type="match status" value="1"/>
</dbReference>
<dbReference type="GO" id="GO:0043709">
    <property type="term" value="P:cell adhesion involved in single-species biofilm formation"/>
    <property type="evidence" value="ECO:0007669"/>
    <property type="project" value="TreeGrafter"/>
</dbReference>
<dbReference type="PANTHER" id="PTHR45138">
    <property type="entry name" value="REGULATORY COMPONENTS OF SENSORY TRANSDUCTION SYSTEM"/>
    <property type="match status" value="1"/>
</dbReference>
<dbReference type="GO" id="GO:0005886">
    <property type="term" value="C:plasma membrane"/>
    <property type="evidence" value="ECO:0007669"/>
    <property type="project" value="TreeGrafter"/>
</dbReference>
<dbReference type="AlphaFoldDB" id="A0A512PHX4"/>